<dbReference type="EMBL" id="OB662619">
    <property type="protein sequence ID" value="CAD7230334.1"/>
    <property type="molecule type" value="Genomic_DNA"/>
</dbReference>
<evidence type="ECO:0000313" key="2">
    <source>
        <dbReference type="EMBL" id="CAD7230334.1"/>
    </source>
</evidence>
<feature type="region of interest" description="Disordered" evidence="1">
    <location>
        <begin position="336"/>
        <end position="357"/>
    </location>
</feature>
<evidence type="ECO:0000256" key="1">
    <source>
        <dbReference type="SAM" id="MobiDB-lite"/>
    </source>
</evidence>
<feature type="compositionally biased region" description="Low complexity" evidence="1">
    <location>
        <begin position="340"/>
        <end position="349"/>
    </location>
</feature>
<dbReference type="InterPro" id="IPR041667">
    <property type="entry name" value="Cupin_8"/>
</dbReference>
<dbReference type="AlphaFoldDB" id="A0A7R8WKJ0"/>
<protein>
    <submittedName>
        <fullName evidence="2">Uncharacterized protein</fullName>
    </submittedName>
</protein>
<proteinExistence type="predicted"/>
<dbReference type="OrthoDB" id="47172at2759"/>
<dbReference type="Pfam" id="PF13621">
    <property type="entry name" value="Cupin_8"/>
    <property type="match status" value="1"/>
</dbReference>
<dbReference type="InterPro" id="IPR003347">
    <property type="entry name" value="JmjC_dom"/>
</dbReference>
<organism evidence="2">
    <name type="scientific">Cyprideis torosa</name>
    <dbReference type="NCBI Taxonomy" id="163714"/>
    <lineage>
        <taxon>Eukaryota</taxon>
        <taxon>Metazoa</taxon>
        <taxon>Ecdysozoa</taxon>
        <taxon>Arthropoda</taxon>
        <taxon>Crustacea</taxon>
        <taxon>Oligostraca</taxon>
        <taxon>Ostracoda</taxon>
        <taxon>Podocopa</taxon>
        <taxon>Podocopida</taxon>
        <taxon>Cytherocopina</taxon>
        <taxon>Cytheroidea</taxon>
        <taxon>Cytherideidae</taxon>
        <taxon>Cyprideis</taxon>
    </lineage>
</organism>
<dbReference type="SUPFAM" id="SSF51197">
    <property type="entry name" value="Clavaminate synthase-like"/>
    <property type="match status" value="1"/>
</dbReference>
<dbReference type="PROSITE" id="PS51184">
    <property type="entry name" value="JMJC"/>
    <property type="match status" value="1"/>
</dbReference>
<reference evidence="2" key="1">
    <citation type="submission" date="2020-11" db="EMBL/GenBank/DDBJ databases">
        <authorList>
            <person name="Tran Van P."/>
        </authorList>
    </citation>
    <scope>NUCLEOTIDE SEQUENCE</scope>
</reference>
<gene>
    <name evidence="2" type="ORF">CTOB1V02_LOCUS8195</name>
</gene>
<name>A0A7R8WKJ0_9CRUS</name>
<dbReference type="Gene3D" id="6.10.140.1470">
    <property type="match status" value="1"/>
</dbReference>
<dbReference type="SMART" id="SM00558">
    <property type="entry name" value="JmjC"/>
    <property type="match status" value="1"/>
</dbReference>
<dbReference type="PANTHER" id="PTHR12461:SF104">
    <property type="entry name" value="TRNA WYBUTOSINE-SYNTHESIZING PROTEIN 5"/>
    <property type="match status" value="1"/>
</dbReference>
<dbReference type="GO" id="GO:0000049">
    <property type="term" value="F:tRNA binding"/>
    <property type="evidence" value="ECO:0007669"/>
    <property type="project" value="TreeGrafter"/>
</dbReference>
<dbReference type="Gene3D" id="2.60.120.650">
    <property type="entry name" value="Cupin"/>
    <property type="match status" value="1"/>
</dbReference>
<accession>A0A7R8WKJ0</accession>
<dbReference type="GO" id="GO:0031591">
    <property type="term" value="P:wybutosine biosynthetic process"/>
    <property type="evidence" value="ECO:0007669"/>
    <property type="project" value="TreeGrafter"/>
</dbReference>
<sequence>MEVCVIEGKSYDSTLVKNLCRAASAEPFILRCGSGLGPCVEKWKDPDFLEKVLPPNERITLHVARIPTMDFFAKNFEYRESSFQGLLDRMRLEQSGVETNCHEFLYYRSLGADPRRDRADFTKSFPRLSTDITLMMPTEERSFSSVFRMSTRGTQLWTHFDTCDNFLHQVVGTKHVTLWPPSSADCLYMVGDKSLASDISLPPRQRFQKLSNAPRYEVTLCPGDVLFIPSLWFHNVRSQSFTIAVNTFFKTESDAFYDPKDLYGNRDLVPCQKALELQQKALKSLNVISSPTVKEFYLRQMKKMVNEALEVYETGNSRSEIGDNNRRSEICEKHTTSEIGDNNGDDNNGSETCHKHTRSEIGDESSCRCTICDSSSKSEIRDRDPFLIQLKRHSSVELRVWEELVEHMHELHRTGSLTAEAKSCQERWKSFLSWKEVGTYQAAVDALSRGDFSELDKARDSLLDTVGERSKEDSVKRKQFLLEVLQQEEGLAKEFQMAMKAWERKVEASLSLIGGLAGR</sequence>
<dbReference type="PANTHER" id="PTHR12461">
    <property type="entry name" value="HYPOXIA-INDUCIBLE FACTOR 1 ALPHA INHIBITOR-RELATED"/>
    <property type="match status" value="1"/>
</dbReference>